<protein>
    <submittedName>
        <fullName evidence="2">Uncharacterized protein</fullName>
    </submittedName>
</protein>
<proteinExistence type="predicted"/>
<evidence type="ECO:0000313" key="2">
    <source>
        <dbReference type="EMBL" id="TKR61144.1"/>
    </source>
</evidence>
<dbReference type="AlphaFoldDB" id="A0A4U5LXZ9"/>
<keyword evidence="3" id="KW-1185">Reference proteome</keyword>
<comment type="caution">
    <text evidence="2">The sequence shown here is derived from an EMBL/GenBank/DDBJ whole genome shotgun (WGS) entry which is preliminary data.</text>
</comment>
<feature type="compositionally biased region" description="Basic and acidic residues" evidence="1">
    <location>
        <begin position="79"/>
        <end position="108"/>
    </location>
</feature>
<accession>A0A4U5LXZ9</accession>
<dbReference type="EMBL" id="AZBU02000011">
    <property type="protein sequence ID" value="TKR61144.1"/>
    <property type="molecule type" value="Genomic_DNA"/>
</dbReference>
<evidence type="ECO:0000313" key="3">
    <source>
        <dbReference type="Proteomes" id="UP000298663"/>
    </source>
</evidence>
<feature type="region of interest" description="Disordered" evidence="1">
    <location>
        <begin position="68"/>
        <end position="108"/>
    </location>
</feature>
<dbReference type="Proteomes" id="UP000298663">
    <property type="component" value="Unassembled WGS sequence"/>
</dbReference>
<evidence type="ECO:0000256" key="1">
    <source>
        <dbReference type="SAM" id="MobiDB-lite"/>
    </source>
</evidence>
<name>A0A4U5LXZ9_STECR</name>
<reference evidence="2 3" key="1">
    <citation type="journal article" date="2015" name="Genome Biol.">
        <title>Comparative genomics of Steinernema reveals deeply conserved gene regulatory networks.</title>
        <authorList>
            <person name="Dillman A.R."/>
            <person name="Macchietto M."/>
            <person name="Porter C.F."/>
            <person name="Rogers A."/>
            <person name="Williams B."/>
            <person name="Antoshechkin I."/>
            <person name="Lee M.M."/>
            <person name="Goodwin Z."/>
            <person name="Lu X."/>
            <person name="Lewis E.E."/>
            <person name="Goodrich-Blair H."/>
            <person name="Stock S.P."/>
            <person name="Adams B.J."/>
            <person name="Sternberg P.W."/>
            <person name="Mortazavi A."/>
        </authorList>
    </citation>
    <scope>NUCLEOTIDE SEQUENCE [LARGE SCALE GENOMIC DNA]</scope>
    <source>
        <strain evidence="2 3">ALL</strain>
    </source>
</reference>
<organism evidence="2 3">
    <name type="scientific">Steinernema carpocapsae</name>
    <name type="common">Entomopathogenic nematode</name>
    <dbReference type="NCBI Taxonomy" id="34508"/>
    <lineage>
        <taxon>Eukaryota</taxon>
        <taxon>Metazoa</taxon>
        <taxon>Ecdysozoa</taxon>
        <taxon>Nematoda</taxon>
        <taxon>Chromadorea</taxon>
        <taxon>Rhabditida</taxon>
        <taxon>Tylenchina</taxon>
        <taxon>Panagrolaimomorpha</taxon>
        <taxon>Strongyloidoidea</taxon>
        <taxon>Steinernematidae</taxon>
        <taxon>Steinernema</taxon>
    </lineage>
</organism>
<reference evidence="2 3" key="2">
    <citation type="journal article" date="2019" name="G3 (Bethesda)">
        <title>Hybrid Assembly of the Genome of the Entomopathogenic Nematode Steinernema carpocapsae Identifies the X-Chromosome.</title>
        <authorList>
            <person name="Serra L."/>
            <person name="Macchietto M."/>
            <person name="Macias-Munoz A."/>
            <person name="McGill C.J."/>
            <person name="Rodriguez I.M."/>
            <person name="Rodriguez B."/>
            <person name="Murad R."/>
            <person name="Mortazavi A."/>
        </authorList>
    </citation>
    <scope>NUCLEOTIDE SEQUENCE [LARGE SCALE GENOMIC DNA]</scope>
    <source>
        <strain evidence="2 3">ALL</strain>
    </source>
</reference>
<sequence length="108" mass="11304">MIPAVAFQNITIESSTAASVSAFSIPANTSIVVNKTTIAEPIVASTISSDTEEDFNQVAGETSTVAIVEATKSPKAHGSHGDSHEGKNKSKEKKSGEKKSGEKKSREE</sequence>
<gene>
    <name evidence="2" type="ORF">L596_028296</name>
</gene>